<sequence>MTHIPKLDLFLEVNRQQIKDLSHKLGKEIGILDKRQMRGFRLLLCNMYIQGQRQIMLSRRKLSLGGDKYNPLDIGYKAINASLDALHKNDYIIQKIGSHNEHTMTTIKPTDKLMQWFEDAEWSDDRIDTRVGSYVTLQETRKQNNNAVYVDFEDTKYSKWLGERIKQYNQLLNNCKIVLSNNDELEDRVFSKFTIQRNFIKHKSIYDNAKFTFGGRMSGPWVNLSLEDRSKITINGEQTVELERNASNLNAMYQVVTGAPYPHDDDPYHITVDGRVVPRHIAESFSSFMQGSKSPKGVAHSVLNHYKRKAIETKNPKENDIQKYEEYVEFKKDIKPTDIANAILEKHPKVASYYNKGRAYGDFIGCWESDIVFEVVMELTKQGIPCLTINGSFIVPLQYKDLVDSIKDTTPYVDRRDISEVLPSV</sequence>
<name>A0A1W1DAR1_9ZZZZ</name>
<accession>A0A1W1DAR1</accession>
<proteinExistence type="predicted"/>
<dbReference type="AlphaFoldDB" id="A0A1W1DAR1"/>
<protein>
    <submittedName>
        <fullName evidence="1">Uncharacterized protein</fullName>
    </submittedName>
</protein>
<reference evidence="1" key="1">
    <citation type="submission" date="2016-10" db="EMBL/GenBank/DDBJ databases">
        <authorList>
            <person name="de Groot N.N."/>
        </authorList>
    </citation>
    <scope>NUCLEOTIDE SEQUENCE</scope>
</reference>
<gene>
    <name evidence="1" type="ORF">MNB_SUP05-4-708</name>
</gene>
<evidence type="ECO:0000313" key="1">
    <source>
        <dbReference type="EMBL" id="SFV77532.1"/>
    </source>
</evidence>
<organism evidence="1">
    <name type="scientific">hydrothermal vent metagenome</name>
    <dbReference type="NCBI Taxonomy" id="652676"/>
    <lineage>
        <taxon>unclassified sequences</taxon>
        <taxon>metagenomes</taxon>
        <taxon>ecological metagenomes</taxon>
    </lineage>
</organism>
<dbReference type="EMBL" id="FPHR01000029">
    <property type="protein sequence ID" value="SFV77532.1"/>
    <property type="molecule type" value="Genomic_DNA"/>
</dbReference>